<dbReference type="PROSITE" id="PS50081">
    <property type="entry name" value="ZF_DAG_PE_2"/>
    <property type="match status" value="1"/>
</dbReference>
<dbReference type="EMBL" id="JAGKQM010000014">
    <property type="protein sequence ID" value="KAH0883136.1"/>
    <property type="molecule type" value="Genomic_DNA"/>
</dbReference>
<keyword evidence="1" id="KW-0479">Metal-binding</keyword>
<feature type="coiled-coil region" evidence="4">
    <location>
        <begin position="42"/>
        <end position="69"/>
    </location>
</feature>
<keyword evidence="7" id="KW-1185">Reference proteome</keyword>
<sequence>LLLHSSSHLRCLLPPEPQSLKKQASNAKLQDDFEDLDVSSVSTEVKSKIDELKSKLDKERQNFAKALTKSSKECESLLKEEAAKFEQIHHKFMKEKADNLEGLKVTVSKFEENKERLYMRYEQLRKKEKTMISDHERFCTKKLAQLEESLKKKKRADKTFSILRKTLGSFLENEASDEEFPHLMSERLTPLHLTLKKKRHDPCCLLFYPFSTTDMGNMWGIFKPSHGASKPQILPIHDHILKPSSFSVDCTGCSETKNDADGYFCFECNFYVHKECAESPLEINHRSHSHPLKLRWCGPPGYSDKRCCLCGETLGLLVYHCSTCNFSLDTACARKHEIPSIDYPKAHEHRLHLLAKRVSFPCACGEDVPGAPYVCHQCNFMIHRDCLLLPRVIYITRHKHRISRRYFIGPGKFSCKVCRLELDCMCGGYRCSTCPDYVVHLRCATRDDVWDGIDHYGKPEEEEEIEKPSEVVDDNLIKHFSHEHYLKFNEGGLVCHEATHCSACALPVYYYPYYKCSVCDFVLHKTCAGLARKLRHELHKHTLTLRPNTNPDEEHRYNLFNCTACQQLCSGFKYVCSKSCDVQIDVRCTSVKEPFNHGSHPHHKLYLTSSEAKFCGACGVKTSTVLNCVDCRFALGYDCATLPNKVKHKCDRHFLSVCYGEEASGKYWCEACEGEVQPSRRFYTCEDCSSTLHIKCLFPMIFHLGRIVVCASSVAKTQQTPFPSLRRTRRGSICDMSNKDCKTSSLLRKTLGSLMENEASDEEFPPGE</sequence>
<accession>A0ABQ7ZSD7</accession>
<gene>
    <name evidence="6" type="ORF">HID58_059232</name>
</gene>
<evidence type="ECO:0000313" key="6">
    <source>
        <dbReference type="EMBL" id="KAH0883136.1"/>
    </source>
</evidence>
<dbReference type="Proteomes" id="UP000824890">
    <property type="component" value="Unassembled WGS sequence"/>
</dbReference>
<evidence type="ECO:0000259" key="5">
    <source>
        <dbReference type="PROSITE" id="PS50081"/>
    </source>
</evidence>
<name>A0ABQ7ZSD7_BRANA</name>
<dbReference type="SUPFAM" id="SSF57889">
    <property type="entry name" value="Cysteine-rich domain"/>
    <property type="match status" value="4"/>
</dbReference>
<evidence type="ECO:0000313" key="7">
    <source>
        <dbReference type="Proteomes" id="UP000824890"/>
    </source>
</evidence>
<keyword evidence="2" id="KW-0677">Repeat</keyword>
<dbReference type="InterPro" id="IPR053192">
    <property type="entry name" value="Vacuole_Formation_Reg"/>
</dbReference>
<protein>
    <recommendedName>
        <fullName evidence="5">Phorbol-ester/DAG-type domain-containing protein</fullName>
    </recommendedName>
</protein>
<dbReference type="PANTHER" id="PTHR32410:SF155">
    <property type="entry name" value="CHP-RICH ZINC FINGER PROTEIN-LIKE"/>
    <property type="match status" value="1"/>
</dbReference>
<dbReference type="PANTHER" id="PTHR32410">
    <property type="entry name" value="CYSTEINE/HISTIDINE-RICH C1 DOMAIN FAMILY PROTEIN"/>
    <property type="match status" value="1"/>
</dbReference>
<dbReference type="InterPro" id="IPR002219">
    <property type="entry name" value="PKC_DAG/PE"/>
</dbReference>
<dbReference type="Pfam" id="PF03107">
    <property type="entry name" value="C1_2"/>
    <property type="match status" value="7"/>
</dbReference>
<dbReference type="InterPro" id="IPR004146">
    <property type="entry name" value="DC1"/>
</dbReference>
<reference evidence="6 7" key="1">
    <citation type="submission" date="2021-05" db="EMBL/GenBank/DDBJ databases">
        <title>Genome Assembly of Synthetic Allotetraploid Brassica napus Reveals Homoeologous Exchanges between Subgenomes.</title>
        <authorList>
            <person name="Davis J.T."/>
        </authorList>
    </citation>
    <scope>NUCLEOTIDE SEQUENCE [LARGE SCALE GENOMIC DNA]</scope>
    <source>
        <strain evidence="7">cv. Da-Ae</strain>
        <tissue evidence="6">Seedling</tissue>
    </source>
</reference>
<keyword evidence="4" id="KW-0175">Coiled coil</keyword>
<evidence type="ECO:0000256" key="3">
    <source>
        <dbReference type="ARBA" id="ARBA00022833"/>
    </source>
</evidence>
<comment type="caution">
    <text evidence="6">The sequence shown here is derived from an EMBL/GenBank/DDBJ whole genome shotgun (WGS) entry which is preliminary data.</text>
</comment>
<evidence type="ECO:0000256" key="1">
    <source>
        <dbReference type="ARBA" id="ARBA00022723"/>
    </source>
</evidence>
<organism evidence="6 7">
    <name type="scientific">Brassica napus</name>
    <name type="common">Rape</name>
    <dbReference type="NCBI Taxonomy" id="3708"/>
    <lineage>
        <taxon>Eukaryota</taxon>
        <taxon>Viridiplantae</taxon>
        <taxon>Streptophyta</taxon>
        <taxon>Embryophyta</taxon>
        <taxon>Tracheophyta</taxon>
        <taxon>Spermatophyta</taxon>
        <taxon>Magnoliopsida</taxon>
        <taxon>eudicotyledons</taxon>
        <taxon>Gunneridae</taxon>
        <taxon>Pentapetalae</taxon>
        <taxon>rosids</taxon>
        <taxon>malvids</taxon>
        <taxon>Brassicales</taxon>
        <taxon>Brassicaceae</taxon>
        <taxon>Brassiceae</taxon>
        <taxon>Brassica</taxon>
    </lineage>
</organism>
<keyword evidence="3" id="KW-0862">Zinc</keyword>
<feature type="domain" description="Phorbol-ester/DAG-type" evidence="5">
    <location>
        <begin position="238"/>
        <end position="284"/>
    </location>
</feature>
<feature type="non-terminal residue" evidence="6">
    <location>
        <position position="1"/>
    </location>
</feature>
<proteinExistence type="predicted"/>
<evidence type="ECO:0000256" key="4">
    <source>
        <dbReference type="SAM" id="Coils"/>
    </source>
</evidence>
<evidence type="ECO:0000256" key="2">
    <source>
        <dbReference type="ARBA" id="ARBA00022737"/>
    </source>
</evidence>
<dbReference type="InterPro" id="IPR046349">
    <property type="entry name" value="C1-like_sf"/>
</dbReference>
<feature type="coiled-coil region" evidence="4">
    <location>
        <begin position="93"/>
        <end position="127"/>
    </location>
</feature>
<dbReference type="SMART" id="SM00109">
    <property type="entry name" value="C1"/>
    <property type="match status" value="4"/>
</dbReference>